<dbReference type="Proteomes" id="UP000050794">
    <property type="component" value="Unassembled WGS sequence"/>
</dbReference>
<keyword evidence="1" id="KW-0175">Coiled coil</keyword>
<dbReference type="AlphaFoldDB" id="A0A183V4B1"/>
<keyword evidence="3" id="KW-1185">Reference proteome</keyword>
<dbReference type="EMBL" id="UYWY01022963">
    <property type="protein sequence ID" value="VDM46902.1"/>
    <property type="molecule type" value="Genomic_DNA"/>
</dbReference>
<organism evidence="3 4">
    <name type="scientific">Toxocara canis</name>
    <name type="common">Canine roundworm</name>
    <dbReference type="NCBI Taxonomy" id="6265"/>
    <lineage>
        <taxon>Eukaryota</taxon>
        <taxon>Metazoa</taxon>
        <taxon>Ecdysozoa</taxon>
        <taxon>Nematoda</taxon>
        <taxon>Chromadorea</taxon>
        <taxon>Rhabditida</taxon>
        <taxon>Spirurina</taxon>
        <taxon>Ascaridomorpha</taxon>
        <taxon>Ascaridoidea</taxon>
        <taxon>Toxocaridae</taxon>
        <taxon>Toxocara</taxon>
    </lineage>
</organism>
<accession>A0A183V4B1</accession>
<sequence>MFAQSPQEISAGGVCEQFGHFMNFYVHSDYFIPSPSSTVKSIRSRGVKFFGFIPESARLEKEEGAAKARIDALQQQVQCAQEALFQNQRKVRELDMHLEAYKSLQYSQNELLESLEEKRNALTVDCESKQKVLDKLTAEMEEVKELAFVPEAYADLIESLRTCRLSTTGEDQSAFDAETNGVREKLVVCQNEINNLRGEMSALDEDLRKIKLLDIAVEDMKTVLKSIRAEASKLNTKLIEYQLRRHRLEANGILKSFE</sequence>
<dbReference type="WBParaSite" id="TCNE_0001558201-mRNA-1">
    <property type="protein sequence ID" value="TCNE_0001558201-mRNA-1"/>
    <property type="gene ID" value="TCNE_0001558201"/>
</dbReference>
<reference evidence="4" key="1">
    <citation type="submission" date="2016-06" db="UniProtKB">
        <authorList>
            <consortium name="WormBaseParasite"/>
        </authorList>
    </citation>
    <scope>IDENTIFICATION</scope>
</reference>
<gene>
    <name evidence="2" type="ORF">TCNE_LOCUS15581</name>
</gene>
<evidence type="ECO:0000256" key="1">
    <source>
        <dbReference type="SAM" id="Coils"/>
    </source>
</evidence>
<feature type="coiled-coil region" evidence="1">
    <location>
        <begin position="186"/>
        <end position="251"/>
    </location>
</feature>
<evidence type="ECO:0000313" key="4">
    <source>
        <dbReference type="WBParaSite" id="TCNE_0001558201-mRNA-1"/>
    </source>
</evidence>
<evidence type="ECO:0000313" key="3">
    <source>
        <dbReference type="Proteomes" id="UP000050794"/>
    </source>
</evidence>
<reference evidence="2 3" key="2">
    <citation type="submission" date="2018-11" db="EMBL/GenBank/DDBJ databases">
        <authorList>
            <consortium name="Pathogen Informatics"/>
        </authorList>
    </citation>
    <scope>NUCLEOTIDE SEQUENCE [LARGE SCALE GENOMIC DNA]</scope>
</reference>
<proteinExistence type="predicted"/>
<protein>
    <submittedName>
        <fullName evidence="4">Protein bicaudal D</fullName>
    </submittedName>
</protein>
<name>A0A183V4B1_TOXCA</name>
<feature type="coiled-coil region" evidence="1">
    <location>
        <begin position="56"/>
        <end position="146"/>
    </location>
</feature>
<evidence type="ECO:0000313" key="2">
    <source>
        <dbReference type="EMBL" id="VDM46902.1"/>
    </source>
</evidence>